<dbReference type="InterPro" id="IPR005877">
    <property type="entry name" value="YSIRK_signal_dom"/>
</dbReference>
<dbReference type="InterPro" id="IPR041495">
    <property type="entry name" value="Mub_B2"/>
</dbReference>
<feature type="transmembrane region" description="Helical" evidence="3">
    <location>
        <begin position="21"/>
        <end position="41"/>
    </location>
</feature>
<dbReference type="Proteomes" id="UP000030001">
    <property type="component" value="Unassembled WGS sequence"/>
</dbReference>
<dbReference type="InterPro" id="IPR041558">
    <property type="entry name" value="MucBP_2"/>
</dbReference>
<feature type="compositionally biased region" description="Low complexity" evidence="2">
    <location>
        <begin position="68"/>
        <end position="90"/>
    </location>
</feature>
<gene>
    <name evidence="7" type="ORF">LX03_01690</name>
</gene>
<sequence>MVGKNNNYVRESKSNEHFQRFALRKLSVGVVSVAVAAGFYLGSGTTAQAATAESDASAKTEQVVQQDANSTASDSTSASNSSAAMSTSSATPVSAESASSAAVSDSPASASSASDSQASAANASEISSQPASSSVASDAAATVSKDSQAASEANSQSAADKQTAQLPTSAANANESQATNILSAQAVQQAANQQAPAGFTVTDPTYPAGMYQDTDASHYTYWWAQSSDGKYNLVLSTDRNGDGKVYVFLLGRNNNVLGQYTVDKNKSTEVATDDEGDFGTVYNDGQSGVFVSADGSWKSKFNVFDPKAGEDNGDYGSISFMIPQVETQTTTYVDGKGNTVSDPVVQKGLDGQIYTTQGGKVINGYFAKEPSNANGFMSPFGKQGATYTKDWHDGLKATFTETDTTTGLMHVVVKYHYFLGWRTVKEFDLAPGQSQKVHYDLYKSVTIHSIYIPQTINIQYVYEKLGNLIIDSDSKAFPAEDKTTTQYPNDENDSTKAGNVTIPKVPGFTPTINGKTVTNYTFNPADYVSDLSQDITVVYEADWQQAQVNFYDETAGQQIDGTHEIQNGKTGETISFTKDPNEVVKELEAKGYVFDKDNAKNNVFTTGTTYDNDSTVHQYFNYYFKHGTQDVSDTDKEAKTTATRTINVTMPDGKTSSETQTVNYKRTATKDLVNGHITYGQWQADGASAWEEYTPTPQKGYTTLINGVAGTKVAQKTPSFKDDKPVNETVNVTYQANAQRAVIKYIDGETSENLQKTDDIVDGHTNETINYSTADKIKEFVGKGYELVSNDFKPGTKFDNDDKTDQTYTVVFKHHRENVDPNHSSADGTKGTKTLTETVHYKYADGTKAAEDQTAQVTFTRNGVLDDVTGIVAWGKWNEAAKATRL</sequence>
<comment type="caution">
    <text evidence="7">The sequence shown here is derived from an EMBL/GenBank/DDBJ whole genome shotgun (WGS) entry which is preliminary data.</text>
</comment>
<dbReference type="AlphaFoldDB" id="A0A099YD77"/>
<dbReference type="Pfam" id="PF17966">
    <property type="entry name" value="Muc_B2"/>
    <property type="match status" value="2"/>
</dbReference>
<feature type="domain" description="Mucin binding" evidence="5">
    <location>
        <begin position="544"/>
        <end position="626"/>
    </location>
</feature>
<name>A0A099YD77_LIMMU</name>
<dbReference type="Pfam" id="PF17965">
    <property type="entry name" value="MucBP_2"/>
    <property type="match status" value="2"/>
</dbReference>
<keyword evidence="3" id="KW-0812">Transmembrane</keyword>
<dbReference type="Gene3D" id="2.60.40.4300">
    <property type="match status" value="2"/>
</dbReference>
<feature type="compositionally biased region" description="Polar residues" evidence="2">
    <location>
        <begin position="160"/>
        <end position="173"/>
    </location>
</feature>
<dbReference type="Gene3D" id="3.10.20.470">
    <property type="match status" value="2"/>
</dbReference>
<feature type="domain" description="Mub B2-like" evidence="6">
    <location>
        <begin position="635"/>
        <end position="737"/>
    </location>
</feature>
<keyword evidence="3" id="KW-0472">Membrane</keyword>
<evidence type="ECO:0000256" key="3">
    <source>
        <dbReference type="SAM" id="Phobius"/>
    </source>
</evidence>
<dbReference type="NCBIfam" id="TIGR01168">
    <property type="entry name" value="YSIRK_signal"/>
    <property type="match status" value="1"/>
</dbReference>
<dbReference type="EMBL" id="JROC01000023">
    <property type="protein sequence ID" value="KGL67376.1"/>
    <property type="molecule type" value="Genomic_DNA"/>
</dbReference>
<evidence type="ECO:0008006" key="9">
    <source>
        <dbReference type="Google" id="ProtNLM"/>
    </source>
</evidence>
<feature type="domain" description="YSIRK Gram-positive signal peptide" evidence="4">
    <location>
        <begin position="18"/>
        <end position="41"/>
    </location>
</feature>
<evidence type="ECO:0000259" key="6">
    <source>
        <dbReference type="Pfam" id="PF17966"/>
    </source>
</evidence>
<keyword evidence="1" id="KW-0732">Signal</keyword>
<evidence type="ECO:0000259" key="5">
    <source>
        <dbReference type="Pfam" id="PF17965"/>
    </source>
</evidence>
<evidence type="ECO:0000256" key="1">
    <source>
        <dbReference type="ARBA" id="ARBA00022729"/>
    </source>
</evidence>
<reference evidence="7 8" key="1">
    <citation type="submission" date="2014-09" db="EMBL/GenBank/DDBJ databases">
        <title>Lactobacillus mucosae CRL573 Genome Sequencing.</title>
        <authorList>
            <person name="Bleckwedel J."/>
            <person name="Teran L.C."/>
            <person name="Bonacina J."/>
            <person name="Saavedra L."/>
            <person name="Mozzi F.B."/>
            <person name="Raya R.R."/>
        </authorList>
    </citation>
    <scope>NUCLEOTIDE SEQUENCE [LARGE SCALE GENOMIC DNA]</scope>
    <source>
        <strain evidence="7 8">CRL573</strain>
    </source>
</reference>
<feature type="compositionally biased region" description="Low complexity" evidence="2">
    <location>
        <begin position="105"/>
        <end position="159"/>
    </location>
</feature>
<dbReference type="Pfam" id="PF04650">
    <property type="entry name" value="YSIRK_signal"/>
    <property type="match status" value="1"/>
</dbReference>
<protein>
    <recommendedName>
        <fullName evidence="9">YSIRK-type signal peptide-containing protein</fullName>
    </recommendedName>
</protein>
<feature type="domain" description="Mucin binding" evidence="5">
    <location>
        <begin position="739"/>
        <end position="814"/>
    </location>
</feature>
<feature type="region of interest" description="Disordered" evidence="2">
    <location>
        <begin position="50"/>
        <end position="90"/>
    </location>
</feature>
<evidence type="ECO:0000259" key="4">
    <source>
        <dbReference type="Pfam" id="PF04650"/>
    </source>
</evidence>
<feature type="region of interest" description="Disordered" evidence="2">
    <location>
        <begin position="480"/>
        <end position="501"/>
    </location>
</feature>
<feature type="domain" description="Mub B2-like" evidence="6">
    <location>
        <begin position="829"/>
        <end position="881"/>
    </location>
</feature>
<keyword evidence="3" id="KW-1133">Transmembrane helix</keyword>
<evidence type="ECO:0000313" key="8">
    <source>
        <dbReference type="Proteomes" id="UP000030001"/>
    </source>
</evidence>
<evidence type="ECO:0000313" key="7">
    <source>
        <dbReference type="EMBL" id="KGL67376.1"/>
    </source>
</evidence>
<accession>A0A099YD77</accession>
<feature type="compositionally biased region" description="Low complexity" evidence="2">
    <location>
        <begin position="50"/>
        <end position="61"/>
    </location>
</feature>
<feature type="region of interest" description="Disordered" evidence="2">
    <location>
        <begin position="105"/>
        <end position="173"/>
    </location>
</feature>
<organism evidence="7 8">
    <name type="scientific">Limosilactobacillus mucosae</name>
    <name type="common">Lactobacillus mucosae</name>
    <dbReference type="NCBI Taxonomy" id="97478"/>
    <lineage>
        <taxon>Bacteria</taxon>
        <taxon>Bacillati</taxon>
        <taxon>Bacillota</taxon>
        <taxon>Bacilli</taxon>
        <taxon>Lactobacillales</taxon>
        <taxon>Lactobacillaceae</taxon>
        <taxon>Limosilactobacillus</taxon>
    </lineage>
</organism>
<proteinExistence type="predicted"/>
<evidence type="ECO:0000256" key="2">
    <source>
        <dbReference type="SAM" id="MobiDB-lite"/>
    </source>
</evidence>